<dbReference type="SUPFAM" id="SSF110324">
    <property type="entry name" value="Ribosomal L27 protein-like"/>
    <property type="match status" value="1"/>
</dbReference>
<reference evidence="7" key="1">
    <citation type="submission" date="2022-11" db="UniProtKB">
        <authorList>
            <consortium name="WormBaseParasite"/>
        </authorList>
    </citation>
    <scope>IDENTIFICATION</scope>
</reference>
<dbReference type="InterPro" id="IPR012340">
    <property type="entry name" value="NA-bd_OB-fold"/>
</dbReference>
<dbReference type="Pfam" id="PF14382">
    <property type="entry name" value="ECR1_N"/>
    <property type="match status" value="1"/>
</dbReference>
<dbReference type="PANTHER" id="PTHR12686:SF8">
    <property type="entry name" value="EXOSOME COMPLEX COMPONENT CSL4"/>
    <property type="match status" value="1"/>
</dbReference>
<keyword evidence="6" id="KW-1185">Reference proteome</keyword>
<evidence type="ECO:0000259" key="5">
    <source>
        <dbReference type="Pfam" id="PF14382"/>
    </source>
</evidence>
<comment type="subcellular location">
    <subcellularLocation>
        <location evidence="1">Nucleus</location>
        <location evidence="1">Nucleolus</location>
    </subcellularLocation>
</comment>
<dbReference type="WBParaSite" id="Gr19_v10_g12361.t1">
    <property type="protein sequence ID" value="Gr19_v10_g12361.t1"/>
    <property type="gene ID" value="Gr19_v10_g12361"/>
</dbReference>
<sequence length="221" mass="24420">MDISASFLDSILPGFSGTDNNGNCEKRACIPGELLFSVADGYHAGNGCYEFHGSVFASLSGFVHVFSLKDSQNAETNIVEVRRNFDERNHVLPSQAKIVTARVELITTKFAKCSIICVEDTALVNGFNSTLRKEDVREKERDKVELHKFVQPGDIILARVLGYGEAHTSYLLTIAEAELGVVIGRGQNGERLLPENSELMKMPGSEYREIRKVAQLPTLNK</sequence>
<evidence type="ECO:0000313" key="6">
    <source>
        <dbReference type="Proteomes" id="UP000887572"/>
    </source>
</evidence>
<proteinExistence type="predicted"/>
<dbReference type="Gene3D" id="2.40.50.140">
    <property type="entry name" value="Nucleic acid-binding proteins"/>
    <property type="match status" value="1"/>
</dbReference>
<dbReference type="InterPro" id="IPR025721">
    <property type="entry name" value="Exosome_cplx_N_dom"/>
</dbReference>
<keyword evidence="2" id="KW-0963">Cytoplasm</keyword>
<feature type="domain" description="Exosome complex component N-terminal" evidence="5">
    <location>
        <begin position="29"/>
        <end position="65"/>
    </location>
</feature>
<dbReference type="AlphaFoldDB" id="A0A914GXY0"/>
<dbReference type="InterPro" id="IPR019495">
    <property type="entry name" value="EXOSC1_C"/>
</dbReference>
<dbReference type="Proteomes" id="UP000887572">
    <property type="component" value="Unplaced"/>
</dbReference>
<dbReference type="GO" id="GO:0000176">
    <property type="term" value="C:nuclear exosome (RNase complex)"/>
    <property type="evidence" value="ECO:0007669"/>
    <property type="project" value="TreeGrafter"/>
</dbReference>
<dbReference type="Gene3D" id="2.40.50.100">
    <property type="match status" value="1"/>
</dbReference>
<dbReference type="GO" id="GO:0005730">
    <property type="term" value="C:nucleolus"/>
    <property type="evidence" value="ECO:0007669"/>
    <property type="project" value="UniProtKB-SubCell"/>
</dbReference>
<dbReference type="GO" id="GO:0006396">
    <property type="term" value="P:RNA processing"/>
    <property type="evidence" value="ECO:0007669"/>
    <property type="project" value="InterPro"/>
</dbReference>
<evidence type="ECO:0000259" key="4">
    <source>
        <dbReference type="Pfam" id="PF10447"/>
    </source>
</evidence>
<accession>A0A914GXY0</accession>
<evidence type="ECO:0000256" key="1">
    <source>
        <dbReference type="ARBA" id="ARBA00004604"/>
    </source>
</evidence>
<dbReference type="InterPro" id="IPR039771">
    <property type="entry name" value="Csl4"/>
</dbReference>
<organism evidence="6 7">
    <name type="scientific">Globodera rostochiensis</name>
    <name type="common">Golden nematode worm</name>
    <name type="synonym">Heterodera rostochiensis</name>
    <dbReference type="NCBI Taxonomy" id="31243"/>
    <lineage>
        <taxon>Eukaryota</taxon>
        <taxon>Metazoa</taxon>
        <taxon>Ecdysozoa</taxon>
        <taxon>Nematoda</taxon>
        <taxon>Chromadorea</taxon>
        <taxon>Rhabditida</taxon>
        <taxon>Tylenchina</taxon>
        <taxon>Tylenchomorpha</taxon>
        <taxon>Tylenchoidea</taxon>
        <taxon>Heteroderidae</taxon>
        <taxon>Heteroderinae</taxon>
        <taxon>Globodera</taxon>
    </lineage>
</organism>
<dbReference type="GO" id="GO:0003723">
    <property type="term" value="F:RNA binding"/>
    <property type="evidence" value="ECO:0007669"/>
    <property type="project" value="InterPro"/>
</dbReference>
<feature type="domain" description="Exosome complex component CSL4 C-terminal" evidence="4">
    <location>
        <begin position="126"/>
        <end position="161"/>
    </location>
</feature>
<dbReference type="GO" id="GO:0005737">
    <property type="term" value="C:cytoplasm"/>
    <property type="evidence" value="ECO:0007669"/>
    <property type="project" value="TreeGrafter"/>
</dbReference>
<evidence type="ECO:0000256" key="2">
    <source>
        <dbReference type="ARBA" id="ARBA00022490"/>
    </source>
</evidence>
<name>A0A914GXY0_GLORO</name>
<protein>
    <submittedName>
        <fullName evidence="7">Exosome complex component CSL4</fullName>
    </submittedName>
</protein>
<dbReference type="Pfam" id="PF10447">
    <property type="entry name" value="EXOSC1"/>
    <property type="match status" value="1"/>
</dbReference>
<evidence type="ECO:0000256" key="3">
    <source>
        <dbReference type="ARBA" id="ARBA00022835"/>
    </source>
</evidence>
<dbReference type="SUPFAM" id="SSF50249">
    <property type="entry name" value="Nucleic acid-binding proteins"/>
    <property type="match status" value="1"/>
</dbReference>
<evidence type="ECO:0000313" key="7">
    <source>
        <dbReference type="WBParaSite" id="Gr19_v10_g12361.t1"/>
    </source>
</evidence>
<keyword evidence="3" id="KW-0271">Exosome</keyword>
<dbReference type="PANTHER" id="PTHR12686">
    <property type="entry name" value="3'-5' EXORIBONUCLEASE CSL4-RELATED"/>
    <property type="match status" value="1"/>
</dbReference>